<dbReference type="InterPro" id="IPR000014">
    <property type="entry name" value="PAS"/>
</dbReference>
<dbReference type="SUPFAM" id="SSF55785">
    <property type="entry name" value="PYP-like sensor domain (PAS domain)"/>
    <property type="match status" value="1"/>
</dbReference>
<dbReference type="InterPro" id="IPR000700">
    <property type="entry name" value="PAS-assoc_C"/>
</dbReference>
<evidence type="ECO:0000259" key="12">
    <source>
        <dbReference type="PROSITE" id="PS50113"/>
    </source>
</evidence>
<dbReference type="PANTHER" id="PTHR43065">
    <property type="entry name" value="SENSOR HISTIDINE KINASE"/>
    <property type="match status" value="1"/>
</dbReference>
<dbReference type="Pfam" id="PF00989">
    <property type="entry name" value="PAS"/>
    <property type="match status" value="1"/>
</dbReference>
<keyword evidence="8" id="KW-0902">Two-component regulatory system</keyword>
<organism evidence="13 14">
    <name type="scientific">Granulicella aggregans</name>
    <dbReference type="NCBI Taxonomy" id="474949"/>
    <lineage>
        <taxon>Bacteria</taxon>
        <taxon>Pseudomonadati</taxon>
        <taxon>Acidobacteriota</taxon>
        <taxon>Terriglobia</taxon>
        <taxon>Terriglobales</taxon>
        <taxon>Acidobacteriaceae</taxon>
        <taxon>Granulicella</taxon>
    </lineage>
</organism>
<dbReference type="InterPro" id="IPR035965">
    <property type="entry name" value="PAS-like_dom_sf"/>
</dbReference>
<dbReference type="PANTHER" id="PTHR43065:SF10">
    <property type="entry name" value="PEROXIDE STRESS-ACTIVATED HISTIDINE KINASE MAK3"/>
    <property type="match status" value="1"/>
</dbReference>
<dbReference type="NCBIfam" id="TIGR00229">
    <property type="entry name" value="sensory_box"/>
    <property type="match status" value="1"/>
</dbReference>
<dbReference type="InterPro" id="IPR004358">
    <property type="entry name" value="Sig_transdc_His_kin-like_C"/>
</dbReference>
<evidence type="ECO:0000256" key="1">
    <source>
        <dbReference type="ARBA" id="ARBA00000085"/>
    </source>
</evidence>
<dbReference type="InterPro" id="IPR001610">
    <property type="entry name" value="PAC"/>
</dbReference>
<dbReference type="InterPro" id="IPR005467">
    <property type="entry name" value="His_kinase_dom"/>
</dbReference>
<comment type="caution">
    <text evidence="13">The sequence shown here is derived from an EMBL/GenBank/DDBJ whole genome shotgun (WGS) entry which is preliminary data.</text>
</comment>
<dbReference type="PROSITE" id="PS50112">
    <property type="entry name" value="PAS"/>
    <property type="match status" value="1"/>
</dbReference>
<dbReference type="InterPro" id="IPR013767">
    <property type="entry name" value="PAS_fold"/>
</dbReference>
<keyword evidence="4" id="KW-0808">Transferase</keyword>
<keyword evidence="6" id="KW-0418">Kinase</keyword>
<dbReference type="Proteomes" id="UP000540989">
    <property type="component" value="Unassembled WGS sequence"/>
</dbReference>
<evidence type="ECO:0000256" key="2">
    <source>
        <dbReference type="ARBA" id="ARBA00012438"/>
    </source>
</evidence>
<evidence type="ECO:0000256" key="8">
    <source>
        <dbReference type="ARBA" id="ARBA00023012"/>
    </source>
</evidence>
<keyword evidence="7" id="KW-0067">ATP-binding</keyword>
<evidence type="ECO:0000259" key="10">
    <source>
        <dbReference type="PROSITE" id="PS50109"/>
    </source>
</evidence>
<dbReference type="Gene3D" id="3.30.450.20">
    <property type="entry name" value="PAS domain"/>
    <property type="match status" value="2"/>
</dbReference>
<feature type="domain" description="PAC" evidence="12">
    <location>
        <begin position="91"/>
        <end position="142"/>
    </location>
</feature>
<feature type="domain" description="PAS" evidence="11">
    <location>
        <begin position="12"/>
        <end position="64"/>
    </location>
</feature>
<name>A0A7W7Z946_9BACT</name>
<keyword evidence="9" id="KW-0175">Coiled coil</keyword>
<dbReference type="CDD" id="cd00130">
    <property type="entry name" value="PAS"/>
    <property type="match status" value="1"/>
</dbReference>
<keyword evidence="14" id="KW-1185">Reference proteome</keyword>
<feature type="coiled-coil region" evidence="9">
    <location>
        <begin position="130"/>
        <end position="157"/>
    </location>
</feature>
<dbReference type="Gene3D" id="3.30.565.10">
    <property type="entry name" value="Histidine kinase-like ATPase, C-terminal domain"/>
    <property type="match status" value="1"/>
</dbReference>
<proteinExistence type="predicted"/>
<dbReference type="InterPro" id="IPR036890">
    <property type="entry name" value="HATPase_C_sf"/>
</dbReference>
<dbReference type="CDD" id="cd00075">
    <property type="entry name" value="HATPase"/>
    <property type="match status" value="1"/>
</dbReference>
<dbReference type="PROSITE" id="PS50109">
    <property type="entry name" value="HIS_KIN"/>
    <property type="match status" value="1"/>
</dbReference>
<evidence type="ECO:0000256" key="4">
    <source>
        <dbReference type="ARBA" id="ARBA00022679"/>
    </source>
</evidence>
<evidence type="ECO:0000313" key="14">
    <source>
        <dbReference type="Proteomes" id="UP000540989"/>
    </source>
</evidence>
<dbReference type="EC" id="2.7.13.3" evidence="2"/>
<feature type="domain" description="Histidine kinase" evidence="10">
    <location>
        <begin position="263"/>
        <end position="477"/>
    </location>
</feature>
<dbReference type="SMART" id="SM00086">
    <property type="entry name" value="PAC"/>
    <property type="match status" value="2"/>
</dbReference>
<dbReference type="PRINTS" id="PR00344">
    <property type="entry name" value="BCTRLSENSOR"/>
</dbReference>
<comment type="catalytic activity">
    <reaction evidence="1">
        <text>ATP + protein L-histidine = ADP + protein N-phospho-L-histidine.</text>
        <dbReference type="EC" id="2.7.13.3"/>
    </reaction>
</comment>
<dbReference type="GO" id="GO:0006355">
    <property type="term" value="P:regulation of DNA-templated transcription"/>
    <property type="evidence" value="ECO:0007669"/>
    <property type="project" value="InterPro"/>
</dbReference>
<dbReference type="InterPro" id="IPR003661">
    <property type="entry name" value="HisK_dim/P_dom"/>
</dbReference>
<protein>
    <recommendedName>
        <fullName evidence="2">histidine kinase</fullName>
        <ecNumber evidence="2">2.7.13.3</ecNumber>
    </recommendedName>
</protein>
<evidence type="ECO:0000313" key="13">
    <source>
        <dbReference type="EMBL" id="MBB5055581.1"/>
    </source>
</evidence>
<evidence type="ECO:0000256" key="5">
    <source>
        <dbReference type="ARBA" id="ARBA00022741"/>
    </source>
</evidence>
<dbReference type="SUPFAM" id="SSF55874">
    <property type="entry name" value="ATPase domain of HSP90 chaperone/DNA topoisomerase II/histidine kinase"/>
    <property type="match status" value="1"/>
</dbReference>
<evidence type="ECO:0000256" key="6">
    <source>
        <dbReference type="ARBA" id="ARBA00022777"/>
    </source>
</evidence>
<sequence>MEGRVSMVEGSQDRHWQALLDSAGEGIWGLDLDGNCTFVNQLATNIFGYESEEMLGNNMHALTHHHYADGREYPDEECPVYGVFRNKGALRQITESMFRKDGSPFLAEISAQPVKVDGRIVGVVVTFRDVSDIRQQQEELQKAYELAERRTAELDAVIESIPHAIFIRTTDGKTRQNRRALEMSGHAFPSQLNTMDRALKGEASTKTIRRANTWIQSDAAPIVLKDKIIGAVAVNTDITQDRLQEDMLRKSEKLAAVGQLASAIAHEINNPLESLTNLLYLIRQTESLEDIQEYASIAQKELTRVSEITVQTLRFHRQQNNPQSVDLAELLRSIISLYSGRFLVRGIGVDWKLEVSPKVFCLEGEIRQVLNNLIRNAIDAMSGGGRLAVRLRPARDGAGRQGVRITIADSGEGISPEIMSHLFEPFYTTKDATGTGLGLWVSKGIVDKHDGTVAVRTRRAGAGPGGTVFSIWLPVENSGLRTLSGAEG</sequence>
<dbReference type="EMBL" id="JACHIP010000001">
    <property type="protein sequence ID" value="MBB5055581.1"/>
    <property type="molecule type" value="Genomic_DNA"/>
</dbReference>
<evidence type="ECO:0000256" key="7">
    <source>
        <dbReference type="ARBA" id="ARBA00022840"/>
    </source>
</evidence>
<dbReference type="GO" id="GO:0005524">
    <property type="term" value="F:ATP binding"/>
    <property type="evidence" value="ECO:0007669"/>
    <property type="project" value="UniProtKB-KW"/>
</dbReference>
<evidence type="ECO:0000256" key="9">
    <source>
        <dbReference type="SAM" id="Coils"/>
    </source>
</evidence>
<dbReference type="GO" id="GO:0000155">
    <property type="term" value="F:phosphorelay sensor kinase activity"/>
    <property type="evidence" value="ECO:0007669"/>
    <property type="project" value="InterPro"/>
</dbReference>
<dbReference type="Pfam" id="PF02518">
    <property type="entry name" value="HATPase_c"/>
    <property type="match status" value="1"/>
</dbReference>
<accession>A0A7W7Z946</accession>
<evidence type="ECO:0000256" key="3">
    <source>
        <dbReference type="ARBA" id="ARBA00022553"/>
    </source>
</evidence>
<reference evidence="13 14" key="1">
    <citation type="submission" date="2020-08" db="EMBL/GenBank/DDBJ databases">
        <title>Genomic Encyclopedia of Type Strains, Phase IV (KMG-V): Genome sequencing to study the core and pangenomes of soil and plant-associated prokaryotes.</title>
        <authorList>
            <person name="Whitman W."/>
        </authorList>
    </citation>
    <scope>NUCLEOTIDE SEQUENCE [LARGE SCALE GENOMIC DNA]</scope>
    <source>
        <strain evidence="13 14">M8UP14</strain>
    </source>
</reference>
<dbReference type="InterPro" id="IPR036097">
    <property type="entry name" value="HisK_dim/P_sf"/>
</dbReference>
<keyword evidence="5" id="KW-0547">Nucleotide-binding</keyword>
<keyword evidence="3" id="KW-0597">Phosphoprotein</keyword>
<dbReference type="InterPro" id="IPR003594">
    <property type="entry name" value="HATPase_dom"/>
</dbReference>
<evidence type="ECO:0000259" key="11">
    <source>
        <dbReference type="PROSITE" id="PS50112"/>
    </source>
</evidence>
<gene>
    <name evidence="13" type="ORF">HDF16_000250</name>
</gene>
<dbReference type="Pfam" id="PF00512">
    <property type="entry name" value="HisKA"/>
    <property type="match status" value="1"/>
</dbReference>
<dbReference type="SMART" id="SM00387">
    <property type="entry name" value="HATPase_c"/>
    <property type="match status" value="1"/>
</dbReference>
<dbReference type="PROSITE" id="PS50113">
    <property type="entry name" value="PAC"/>
    <property type="match status" value="1"/>
</dbReference>
<dbReference type="CDD" id="cd00082">
    <property type="entry name" value="HisKA"/>
    <property type="match status" value="1"/>
</dbReference>
<dbReference type="SMART" id="SM00091">
    <property type="entry name" value="PAS"/>
    <property type="match status" value="1"/>
</dbReference>
<dbReference type="AlphaFoldDB" id="A0A7W7Z946"/>
<dbReference type="SMART" id="SM00388">
    <property type="entry name" value="HisKA"/>
    <property type="match status" value="1"/>
</dbReference>
<dbReference type="Gene3D" id="1.10.287.130">
    <property type="match status" value="1"/>
</dbReference>
<dbReference type="SUPFAM" id="SSF47384">
    <property type="entry name" value="Homodimeric domain of signal transducing histidine kinase"/>
    <property type="match status" value="1"/>
</dbReference>